<dbReference type="PROSITE" id="PS50135">
    <property type="entry name" value="ZF_ZZ_2"/>
    <property type="match status" value="1"/>
</dbReference>
<evidence type="ECO:0000313" key="7">
    <source>
        <dbReference type="Proteomes" id="UP000077248"/>
    </source>
</evidence>
<keyword evidence="2 4" id="KW-0863">Zinc-finger</keyword>
<dbReference type="InterPro" id="IPR043145">
    <property type="entry name" value="Znf_ZZ_sf"/>
</dbReference>
<sequence length="841" mass="95167">MSVTSHSCCQCSSGMNVHHSAICDGCDKDIYGVRHKCLDCPDWDYCSDCLKNAEFIHPHHRFIPFDECCRSDSRRAQSASPSTNSLPTPPTYTLSTYSPLEGDQIRLLRILPTTVPGGSGHYHQDGEESDCEKEDCRAITESLFERVFVQDFERGKILRDEVCCGDACICTECDMIQCELFTVSLEEVSGAFDALSYVWGYADIKERIKVDGKTIEVTMNLEAALRRVRNTEKAELLWVDAVCINQRDVEEKNIQVMRMKDIYTMCERVLVWLGDAIMDGTGNDRDEVDIAIKAMSFLKKAHRIVRGKDTVGKLDYQELFMSNAGSMQPFEDPSTVGLPKVGAPEWESLSKFLSRPWFSRVWIIQEASSVDHTLLMVGKNARLGWGQLSQAVNWFIARAYPDNIDGLRVLSNISMIETCRRYKTPPLMRRLDQISRFNSTVPHDKIYAVLGLSIESLTPEEYPRLRVDYARDWEAVFRDVARHCIEMPGSYGPKPTLHILSSVRQERDDEGNFAWDKRQSSWVPKWDKIHSNCAIVQRMSHFTFQTTYDTEPCIVESQDDRILSLKGIVVDRIAKVYTHLDDIRNDHDPMFSLNQFRAVIKIWKAILWGSEVNGRGRYSLNGEAFAKVITGGSACGPPGTGSPGQYFTAYYEFGLQYAKEEEPGTLPTFSAFSSPNKRDIEEWPCMENTSSEEALERLPLMALRFNIAVDIERAIFVTETGYIGSGPPITRVGDEVCVLYGGKTPFVVQKVTKGPNCPEWLDLDLDLPISSVEKFKGSLKSWNPFQKKSKECTPPPAKSNALPRTDCYRLVGECYVEGLQKGEALDLRDKGDLHEKVLHLV</sequence>
<dbReference type="GO" id="GO:0008270">
    <property type="term" value="F:zinc ion binding"/>
    <property type="evidence" value="ECO:0007669"/>
    <property type="project" value="UniProtKB-KW"/>
</dbReference>
<dbReference type="InterPro" id="IPR000433">
    <property type="entry name" value="Znf_ZZ"/>
</dbReference>
<dbReference type="PANTHER" id="PTHR24148:SF64">
    <property type="entry name" value="HETEROKARYON INCOMPATIBILITY DOMAIN-CONTAINING PROTEIN"/>
    <property type="match status" value="1"/>
</dbReference>
<dbReference type="AlphaFoldDB" id="A0A177DHY8"/>
<keyword evidence="1" id="KW-0479">Metal-binding</keyword>
<evidence type="ECO:0000256" key="2">
    <source>
        <dbReference type="ARBA" id="ARBA00022771"/>
    </source>
</evidence>
<evidence type="ECO:0000256" key="3">
    <source>
        <dbReference type="ARBA" id="ARBA00022833"/>
    </source>
</evidence>
<dbReference type="InterPro" id="IPR052895">
    <property type="entry name" value="HetReg/Transcr_Mod"/>
</dbReference>
<dbReference type="SMART" id="SM00291">
    <property type="entry name" value="ZnF_ZZ"/>
    <property type="match status" value="1"/>
</dbReference>
<dbReference type="EMBL" id="KV441482">
    <property type="protein sequence ID" value="OAG18927.1"/>
    <property type="molecule type" value="Genomic_DNA"/>
</dbReference>
<accession>A0A177DHY8</accession>
<evidence type="ECO:0000256" key="1">
    <source>
        <dbReference type="ARBA" id="ARBA00022723"/>
    </source>
</evidence>
<dbReference type="VEuPathDB" id="FungiDB:CC77DRAFT_1021788"/>
<dbReference type="GeneID" id="29110924"/>
<dbReference type="Gene3D" id="3.30.60.90">
    <property type="match status" value="1"/>
</dbReference>
<dbReference type="SUPFAM" id="SSF57850">
    <property type="entry name" value="RING/U-box"/>
    <property type="match status" value="1"/>
</dbReference>
<organism evidence="6 7">
    <name type="scientific">Alternaria alternata</name>
    <name type="common">Alternaria rot fungus</name>
    <name type="synonym">Torula alternata</name>
    <dbReference type="NCBI Taxonomy" id="5599"/>
    <lineage>
        <taxon>Eukaryota</taxon>
        <taxon>Fungi</taxon>
        <taxon>Dikarya</taxon>
        <taxon>Ascomycota</taxon>
        <taxon>Pezizomycotina</taxon>
        <taxon>Dothideomycetes</taxon>
        <taxon>Pleosporomycetidae</taxon>
        <taxon>Pleosporales</taxon>
        <taxon>Pleosporineae</taxon>
        <taxon>Pleosporaceae</taxon>
        <taxon>Alternaria</taxon>
        <taxon>Alternaria sect. Alternaria</taxon>
        <taxon>Alternaria alternata complex</taxon>
    </lineage>
</organism>
<name>A0A177DHY8_ALTAL</name>
<dbReference type="InterPro" id="IPR010730">
    <property type="entry name" value="HET"/>
</dbReference>
<dbReference type="STRING" id="5599.A0A177DHY8"/>
<evidence type="ECO:0000313" key="6">
    <source>
        <dbReference type="EMBL" id="OAG18927.1"/>
    </source>
</evidence>
<feature type="domain" description="ZZ-type" evidence="5">
    <location>
        <begin position="18"/>
        <end position="73"/>
    </location>
</feature>
<dbReference type="KEGG" id="aalt:CC77DRAFT_1021788"/>
<dbReference type="Proteomes" id="UP000077248">
    <property type="component" value="Unassembled WGS sequence"/>
</dbReference>
<dbReference type="Pfam" id="PF06985">
    <property type="entry name" value="HET"/>
    <property type="match status" value="1"/>
</dbReference>
<gene>
    <name evidence="6" type="ORF">CC77DRAFT_1021788</name>
</gene>
<dbReference type="PANTHER" id="PTHR24148">
    <property type="entry name" value="ANKYRIN REPEAT DOMAIN-CONTAINING PROTEIN 39 HOMOLOG-RELATED"/>
    <property type="match status" value="1"/>
</dbReference>
<dbReference type="OMA" id="WAPDWRM"/>
<keyword evidence="3" id="KW-0862">Zinc</keyword>
<proteinExistence type="predicted"/>
<dbReference type="Pfam" id="PF00569">
    <property type="entry name" value="ZZ"/>
    <property type="match status" value="1"/>
</dbReference>
<protein>
    <submittedName>
        <fullName evidence="6">HET-domain-containing protein</fullName>
    </submittedName>
</protein>
<reference evidence="6 7" key="1">
    <citation type="submission" date="2016-05" db="EMBL/GenBank/DDBJ databases">
        <title>Comparative analysis of secretome profiles of manganese(II)-oxidizing ascomycete fungi.</title>
        <authorList>
            <consortium name="DOE Joint Genome Institute"/>
            <person name="Zeiner C.A."/>
            <person name="Purvine S.O."/>
            <person name="Zink E.M."/>
            <person name="Wu S."/>
            <person name="Pasa-Tolic L."/>
            <person name="Chaput D.L."/>
            <person name="Haridas S."/>
            <person name="Grigoriev I.V."/>
            <person name="Santelli C.M."/>
            <person name="Hansel C.M."/>
        </authorList>
    </citation>
    <scope>NUCLEOTIDE SEQUENCE [LARGE SCALE GENOMIC DNA]</scope>
    <source>
        <strain evidence="6 7">SRC1lrK2f</strain>
    </source>
</reference>
<dbReference type="RefSeq" id="XP_018384348.1">
    <property type="nucleotide sequence ID" value="XM_018525330.1"/>
</dbReference>
<evidence type="ECO:0000259" key="5">
    <source>
        <dbReference type="PROSITE" id="PS50135"/>
    </source>
</evidence>
<dbReference type="CDD" id="cd02340">
    <property type="entry name" value="ZZ_NBR1_like"/>
    <property type="match status" value="1"/>
</dbReference>
<keyword evidence="7" id="KW-1185">Reference proteome</keyword>
<evidence type="ECO:0000256" key="4">
    <source>
        <dbReference type="PROSITE-ProRule" id="PRU00228"/>
    </source>
</evidence>